<dbReference type="Proteomes" id="UP000198680">
    <property type="component" value="Unassembled WGS sequence"/>
</dbReference>
<dbReference type="PROSITE" id="PS51819">
    <property type="entry name" value="VOC"/>
    <property type="match status" value="2"/>
</dbReference>
<gene>
    <name evidence="2" type="ORF">SAMN05660642_04840</name>
</gene>
<dbReference type="InterPro" id="IPR041581">
    <property type="entry name" value="Glyoxalase_6"/>
</dbReference>
<dbReference type="InterPro" id="IPR029068">
    <property type="entry name" value="Glyas_Bleomycin-R_OHBP_Dase"/>
</dbReference>
<name>A0A1H0BDT6_9ACTN</name>
<dbReference type="InterPro" id="IPR037523">
    <property type="entry name" value="VOC_core"/>
</dbReference>
<sequence>MGAEDVPCLRLRVSRSELPSGMPCHLVALSFDADDPLGLARFWAGLLGWEMADESHVGLALLPSDDTGFRIRFLPTQEQKAGQNRMHLDLTSTSREDQQQTVARALGLGARHIDVGQRPEEGHVVLADPEGNEFCVIEPGNRFLADCGFVGALACDGSQEVGYFWRDALGWPLVWDQDQETAIRSPHGGPKITWGGPPLMPKTGKNRLHLDLAPPATGDQQAEVDRLVSLGATRIDIGQGEVGWVVLADPDGNEFCVLCPDSATGSG</sequence>
<dbReference type="PANTHER" id="PTHR35908">
    <property type="entry name" value="HYPOTHETICAL FUSION PROTEIN"/>
    <property type="match status" value="1"/>
</dbReference>
<evidence type="ECO:0000313" key="2">
    <source>
        <dbReference type="EMBL" id="SDN43800.1"/>
    </source>
</evidence>
<dbReference type="PANTHER" id="PTHR35908:SF1">
    <property type="entry name" value="CONSERVED PROTEIN"/>
    <property type="match status" value="1"/>
</dbReference>
<proteinExistence type="predicted"/>
<dbReference type="Gene3D" id="3.10.180.10">
    <property type="entry name" value="2,3-Dihydroxybiphenyl 1,2-Dioxygenase, domain 1"/>
    <property type="match status" value="2"/>
</dbReference>
<dbReference type="Pfam" id="PF18029">
    <property type="entry name" value="Glyoxalase_6"/>
    <property type="match status" value="2"/>
</dbReference>
<accession>A0A1H0BDT6</accession>
<keyword evidence="3" id="KW-1185">Reference proteome</keyword>
<dbReference type="EMBL" id="FNHE01000021">
    <property type="protein sequence ID" value="SDN43800.1"/>
    <property type="molecule type" value="Genomic_DNA"/>
</dbReference>
<evidence type="ECO:0000313" key="3">
    <source>
        <dbReference type="Proteomes" id="UP000198680"/>
    </source>
</evidence>
<dbReference type="AlphaFoldDB" id="A0A1H0BDT6"/>
<dbReference type="CDD" id="cd06587">
    <property type="entry name" value="VOC"/>
    <property type="match status" value="2"/>
</dbReference>
<feature type="domain" description="VOC" evidence="1">
    <location>
        <begin position="146"/>
        <end position="260"/>
    </location>
</feature>
<dbReference type="STRING" id="1137991.SAMN05660642_04840"/>
<evidence type="ECO:0000259" key="1">
    <source>
        <dbReference type="PROSITE" id="PS51819"/>
    </source>
</evidence>
<feature type="domain" description="VOC" evidence="1">
    <location>
        <begin position="22"/>
        <end position="139"/>
    </location>
</feature>
<organism evidence="2 3">
    <name type="scientific">Geodermatophilus siccatus</name>
    <dbReference type="NCBI Taxonomy" id="1137991"/>
    <lineage>
        <taxon>Bacteria</taxon>
        <taxon>Bacillati</taxon>
        <taxon>Actinomycetota</taxon>
        <taxon>Actinomycetes</taxon>
        <taxon>Geodermatophilales</taxon>
        <taxon>Geodermatophilaceae</taxon>
        <taxon>Geodermatophilus</taxon>
    </lineage>
</organism>
<protein>
    <recommendedName>
        <fullName evidence="1">VOC domain-containing protein</fullName>
    </recommendedName>
</protein>
<dbReference type="SUPFAM" id="SSF54593">
    <property type="entry name" value="Glyoxalase/Bleomycin resistance protein/Dihydroxybiphenyl dioxygenase"/>
    <property type="match status" value="2"/>
</dbReference>
<reference evidence="3" key="1">
    <citation type="submission" date="2016-10" db="EMBL/GenBank/DDBJ databases">
        <authorList>
            <person name="Varghese N."/>
            <person name="Submissions S."/>
        </authorList>
    </citation>
    <scope>NUCLEOTIDE SEQUENCE [LARGE SCALE GENOMIC DNA]</scope>
    <source>
        <strain evidence="3">DSM 45419</strain>
    </source>
</reference>